<keyword evidence="1" id="KW-0732">Signal</keyword>
<dbReference type="RefSeq" id="WP_269559974.1">
    <property type="nucleotide sequence ID" value="NZ_CP114767.1"/>
</dbReference>
<protein>
    <submittedName>
        <fullName evidence="2">Helix-hairpin-helix domain-containing protein</fullName>
    </submittedName>
</protein>
<dbReference type="InterPro" id="IPR010994">
    <property type="entry name" value="RuvA_2-like"/>
</dbReference>
<dbReference type="Proteomes" id="UP001211005">
    <property type="component" value="Chromosome"/>
</dbReference>
<proteinExistence type="predicted"/>
<evidence type="ECO:0000313" key="3">
    <source>
        <dbReference type="Proteomes" id="UP001211005"/>
    </source>
</evidence>
<name>A0ABY7LNA2_9BACT</name>
<dbReference type="Pfam" id="PF12836">
    <property type="entry name" value="HHH_3"/>
    <property type="match status" value="1"/>
</dbReference>
<dbReference type="SUPFAM" id="SSF47781">
    <property type="entry name" value="RuvA domain 2-like"/>
    <property type="match status" value="1"/>
</dbReference>
<reference evidence="2 3" key="1">
    <citation type="submission" date="2022-12" db="EMBL/GenBank/DDBJ databases">
        <title>Hymenobacter canadensis sp. nov. isolated from lake water of the Cambridge Bay, Canada.</title>
        <authorList>
            <person name="Kim W.H."/>
            <person name="Lee Y.M."/>
        </authorList>
    </citation>
    <scope>NUCLEOTIDE SEQUENCE [LARGE SCALE GENOMIC DNA]</scope>
    <source>
        <strain evidence="2 3">PAMC 29467</strain>
    </source>
</reference>
<dbReference type="EMBL" id="CP114767">
    <property type="protein sequence ID" value="WBA41916.1"/>
    <property type="molecule type" value="Genomic_DNA"/>
</dbReference>
<keyword evidence="3" id="KW-1185">Reference proteome</keyword>
<feature type="chain" id="PRO_5045701286" evidence="1">
    <location>
        <begin position="47"/>
        <end position="728"/>
    </location>
</feature>
<accession>A0ABY7LNA2</accession>
<feature type="signal peptide" evidence="1">
    <location>
        <begin position="1"/>
        <end position="46"/>
    </location>
</feature>
<organism evidence="2 3">
    <name type="scientific">Hymenobacter canadensis</name>
    <dbReference type="NCBI Taxonomy" id="2999067"/>
    <lineage>
        <taxon>Bacteria</taxon>
        <taxon>Pseudomonadati</taxon>
        <taxon>Bacteroidota</taxon>
        <taxon>Cytophagia</taxon>
        <taxon>Cytophagales</taxon>
        <taxon>Hymenobacteraceae</taxon>
        <taxon>Hymenobacter</taxon>
    </lineage>
</organism>
<evidence type="ECO:0000256" key="1">
    <source>
        <dbReference type="SAM" id="SignalP"/>
    </source>
</evidence>
<sequence>MLRVPLNDSAAYGSTTHEAKASRYPQKRRFKAILTAVLLAAGTAQAQEYVRPTPDLDRLTQELFAEIQSDQVPSEDLYETLLQYYQTPISLNTATREDLRGLLLLSENQISQLLTYRQQRGPLLSLYELQAVPGFDLRTIYRAAPFVTVQTAGGTNGLRGPLWQRVFKEDNNALFLRYERVLQTRTGYTAAPLDSLGRGPTRYLGSPDKLLLRYRVSHAKDFSLGVTAEKDAGEQLTWNPNGRQYGADFLSAHFVVQERGKLKTLAVGDYQLQFGQGLLLSSGLQVGKGAETITTLRRSSIGVRPYSSILESTFFRGAAATVEVAPTVRATAFVSRKRVDANVQLAADSLAEFDEFSSGFLLTGFHRTPSERANRQTLRETVAGGNLSYTSRSGHLAAGLTAVDTHFDKAIQRRPELYNQYEFRGTHNLALGAHYTYVRGNVLVFGETARSSSGGWGTVNGLLASLAPTVDVSALVRHYTRNFHTLYGNALSENTRNINESGLYLGLKVRPVARWEVSAYYDQFWFPWLKYDVGAPSRGHDWLTRVTYAPTKTSLLYAQLRTRQKAYNPSSGQPIPQPEPTTRHSVLLYYDANPTPTLGLRTRVQGSRYRATDASPWQRGYVLAQDASVAVGRRLRLTARYALFDTDSYDTRQYVFEQDVLYAFSVPALSGQGTRVYGIAEISCTRQLTLWLRLAETHYRHQTTVGSGLEEIQGPRRTEFKAQARYRF</sequence>
<gene>
    <name evidence="2" type="ORF">O3303_19165</name>
</gene>
<evidence type="ECO:0000313" key="2">
    <source>
        <dbReference type="EMBL" id="WBA41916.1"/>
    </source>
</evidence>